<dbReference type="AlphaFoldDB" id="A0AAN6YNN2"/>
<dbReference type="EMBL" id="MU865585">
    <property type="protein sequence ID" value="KAK4221105.1"/>
    <property type="molecule type" value="Genomic_DNA"/>
</dbReference>
<reference evidence="2" key="1">
    <citation type="journal article" date="2023" name="Mol. Phylogenet. Evol.">
        <title>Genome-scale phylogeny and comparative genomics of the fungal order Sordariales.</title>
        <authorList>
            <person name="Hensen N."/>
            <person name="Bonometti L."/>
            <person name="Westerberg I."/>
            <person name="Brannstrom I.O."/>
            <person name="Guillou S."/>
            <person name="Cros-Aarteil S."/>
            <person name="Calhoun S."/>
            <person name="Haridas S."/>
            <person name="Kuo A."/>
            <person name="Mondo S."/>
            <person name="Pangilinan J."/>
            <person name="Riley R."/>
            <person name="LaButti K."/>
            <person name="Andreopoulos B."/>
            <person name="Lipzen A."/>
            <person name="Chen C."/>
            <person name="Yan M."/>
            <person name="Daum C."/>
            <person name="Ng V."/>
            <person name="Clum A."/>
            <person name="Steindorff A."/>
            <person name="Ohm R.A."/>
            <person name="Martin F."/>
            <person name="Silar P."/>
            <person name="Natvig D.O."/>
            <person name="Lalanne C."/>
            <person name="Gautier V."/>
            <person name="Ament-Velasquez S.L."/>
            <person name="Kruys A."/>
            <person name="Hutchinson M.I."/>
            <person name="Powell A.J."/>
            <person name="Barry K."/>
            <person name="Miller A.N."/>
            <person name="Grigoriev I.V."/>
            <person name="Debuchy R."/>
            <person name="Gladieux P."/>
            <person name="Hiltunen Thoren M."/>
            <person name="Johannesson H."/>
        </authorList>
    </citation>
    <scope>NUCLEOTIDE SEQUENCE</scope>
    <source>
        <strain evidence="2">CBS 990.96</strain>
    </source>
</reference>
<keyword evidence="3" id="KW-1185">Reference proteome</keyword>
<accession>A0AAN6YNN2</accession>
<sequence>MTPDLTLPPTAPSVGHFDDKPMELRPAALYTLVNLTDSDLQDLQEVCESETCTDILGSNVRLAPRPRFVGASLQDIYDHHLKQNEQNNQDPPLDPTHFIVAFTKDWKEKGVLLVTLDDHNLECKTDFFRIKPEYSGITFIGIRIGNIDWSEAKDLYSLPPDNTNSGDDHDNQSSPSEPTSPFDPGSPTSGPISPSSPAARDSTSIAVYAIPSLDYKELITTLEPNGSRKDPKLFNCRLQAILSSSNPTEEAMNLHPLRCSRNPFFHKFLFLIADTPDFMETGVLLASLGGKIKDKTFPERQTQRVACLASATTQDTICMMAQGLRPWTQPEGTYCIYVFRWDGMDGKKKQRPETVAPLLDTEWMKRVPGEERILFAGNRFERKEGKSGRKVKEWDLKGAVEKWPEICWEQRFRERFLRRYFVVVDNGDMKGEGVLLVRVDWNGDVAGEKEKMKVKGGNLVGDQEGRVETWRVEVGEALDVVKGVVEGNREWEGAVVDFGVQENGSL</sequence>
<gene>
    <name evidence="2" type="ORF">QBC38DRAFT_143106</name>
</gene>
<feature type="compositionally biased region" description="Low complexity" evidence="1">
    <location>
        <begin position="185"/>
        <end position="197"/>
    </location>
</feature>
<feature type="region of interest" description="Disordered" evidence="1">
    <location>
        <begin position="158"/>
        <end position="200"/>
    </location>
</feature>
<reference evidence="2" key="2">
    <citation type="submission" date="2023-05" db="EMBL/GenBank/DDBJ databases">
        <authorList>
            <consortium name="Lawrence Berkeley National Laboratory"/>
            <person name="Steindorff A."/>
            <person name="Hensen N."/>
            <person name="Bonometti L."/>
            <person name="Westerberg I."/>
            <person name="Brannstrom I.O."/>
            <person name="Guillou S."/>
            <person name="Cros-Aarteil S."/>
            <person name="Calhoun S."/>
            <person name="Haridas S."/>
            <person name="Kuo A."/>
            <person name="Mondo S."/>
            <person name="Pangilinan J."/>
            <person name="Riley R."/>
            <person name="Labutti K."/>
            <person name="Andreopoulos B."/>
            <person name="Lipzen A."/>
            <person name="Chen C."/>
            <person name="Yanf M."/>
            <person name="Daum C."/>
            <person name="Ng V."/>
            <person name="Clum A."/>
            <person name="Ohm R."/>
            <person name="Martin F."/>
            <person name="Silar P."/>
            <person name="Natvig D."/>
            <person name="Lalanne C."/>
            <person name="Gautier V."/>
            <person name="Ament-Velasquez S.L."/>
            <person name="Kruys A."/>
            <person name="Hutchinson M.I."/>
            <person name="Powell A.J."/>
            <person name="Barry K."/>
            <person name="Miller A.N."/>
            <person name="Grigoriev I.V."/>
            <person name="Debuchy R."/>
            <person name="Gladieux P."/>
            <person name="Thoren M.H."/>
            <person name="Johannesson H."/>
        </authorList>
    </citation>
    <scope>NUCLEOTIDE SEQUENCE</scope>
    <source>
        <strain evidence="2">CBS 990.96</strain>
    </source>
</reference>
<name>A0AAN6YNN2_9PEZI</name>
<proteinExistence type="predicted"/>
<organism evidence="2 3">
    <name type="scientific">Podospora fimiseda</name>
    <dbReference type="NCBI Taxonomy" id="252190"/>
    <lineage>
        <taxon>Eukaryota</taxon>
        <taxon>Fungi</taxon>
        <taxon>Dikarya</taxon>
        <taxon>Ascomycota</taxon>
        <taxon>Pezizomycotina</taxon>
        <taxon>Sordariomycetes</taxon>
        <taxon>Sordariomycetidae</taxon>
        <taxon>Sordariales</taxon>
        <taxon>Podosporaceae</taxon>
        <taxon>Podospora</taxon>
    </lineage>
</organism>
<evidence type="ECO:0000313" key="2">
    <source>
        <dbReference type="EMBL" id="KAK4221105.1"/>
    </source>
</evidence>
<evidence type="ECO:0000313" key="3">
    <source>
        <dbReference type="Proteomes" id="UP001301958"/>
    </source>
</evidence>
<evidence type="ECO:0000256" key="1">
    <source>
        <dbReference type="SAM" id="MobiDB-lite"/>
    </source>
</evidence>
<comment type="caution">
    <text evidence="2">The sequence shown here is derived from an EMBL/GenBank/DDBJ whole genome shotgun (WGS) entry which is preliminary data.</text>
</comment>
<dbReference type="Proteomes" id="UP001301958">
    <property type="component" value="Unassembled WGS sequence"/>
</dbReference>
<protein>
    <submittedName>
        <fullName evidence="2">Uncharacterized protein</fullName>
    </submittedName>
</protein>